<evidence type="ECO:0000313" key="8">
    <source>
        <dbReference type="EMBL" id="RMX04977.1"/>
    </source>
</evidence>
<dbReference type="Pfam" id="PF05140">
    <property type="entry name" value="ResB"/>
    <property type="match status" value="1"/>
</dbReference>
<evidence type="ECO:0000256" key="2">
    <source>
        <dbReference type="ARBA" id="ARBA00022692"/>
    </source>
</evidence>
<comment type="subcellular location">
    <subcellularLocation>
        <location evidence="1">Membrane</location>
        <topology evidence="1">Multi-pass membrane protein</topology>
    </subcellularLocation>
</comment>
<keyword evidence="9" id="KW-1185">Reference proteome</keyword>
<keyword evidence="4 6" id="KW-1133">Transmembrane helix</keyword>
<dbReference type="PANTHER" id="PTHR31566">
    <property type="entry name" value="CYTOCHROME C BIOGENESIS PROTEIN CCS1, CHLOROPLASTIC"/>
    <property type="match status" value="1"/>
</dbReference>
<dbReference type="Proteomes" id="UP000278006">
    <property type="component" value="Unassembled WGS sequence"/>
</dbReference>
<evidence type="ECO:0000313" key="9">
    <source>
        <dbReference type="Proteomes" id="UP000278006"/>
    </source>
</evidence>
<keyword evidence="5 6" id="KW-0472">Membrane</keyword>
<reference evidence="8 9" key="1">
    <citation type="submission" date="2018-10" db="EMBL/GenBank/DDBJ databases">
        <title>Draft genome of Cortibacter populi DSM10536.</title>
        <authorList>
            <person name="Bernier A.-M."/>
            <person name="Bernard K."/>
        </authorList>
    </citation>
    <scope>NUCLEOTIDE SEQUENCE [LARGE SCALE GENOMIC DNA]</scope>
    <source>
        <strain evidence="8 9">DSM 105136</strain>
    </source>
</reference>
<organism evidence="8 9">
    <name type="scientific">Corticibacter populi</name>
    <dbReference type="NCBI Taxonomy" id="1550736"/>
    <lineage>
        <taxon>Bacteria</taxon>
        <taxon>Pseudomonadati</taxon>
        <taxon>Pseudomonadota</taxon>
        <taxon>Betaproteobacteria</taxon>
        <taxon>Burkholderiales</taxon>
        <taxon>Comamonadaceae</taxon>
        <taxon>Corticibacter</taxon>
    </lineage>
</organism>
<dbReference type="OrthoDB" id="9770923at2"/>
<evidence type="ECO:0000256" key="5">
    <source>
        <dbReference type="ARBA" id="ARBA00023136"/>
    </source>
</evidence>
<feature type="transmembrane region" description="Helical" evidence="6">
    <location>
        <begin position="638"/>
        <end position="657"/>
    </location>
</feature>
<evidence type="ECO:0000256" key="4">
    <source>
        <dbReference type="ARBA" id="ARBA00022989"/>
    </source>
</evidence>
<dbReference type="GO" id="GO:0016020">
    <property type="term" value="C:membrane"/>
    <property type="evidence" value="ECO:0007669"/>
    <property type="project" value="UniProtKB-SubCell"/>
</dbReference>
<gene>
    <name evidence="8" type="ORF">D8I35_14080</name>
</gene>
<dbReference type="GO" id="GO:0017004">
    <property type="term" value="P:cytochrome complex assembly"/>
    <property type="evidence" value="ECO:0007669"/>
    <property type="project" value="UniProtKB-KW"/>
</dbReference>
<keyword evidence="2 6" id="KW-0812">Transmembrane</keyword>
<name>A0A3M6QPL2_9BURK</name>
<comment type="caution">
    <text evidence="8">The sequence shown here is derived from an EMBL/GenBank/DDBJ whole genome shotgun (WGS) entry which is preliminary data.</text>
</comment>
<feature type="domain" description="ResB-like" evidence="7">
    <location>
        <begin position="15"/>
        <end position="698"/>
    </location>
</feature>
<evidence type="ECO:0000259" key="7">
    <source>
        <dbReference type="Pfam" id="PF05140"/>
    </source>
</evidence>
<dbReference type="EMBL" id="RDQO01000004">
    <property type="protein sequence ID" value="RMX04977.1"/>
    <property type="molecule type" value="Genomic_DNA"/>
</dbReference>
<evidence type="ECO:0000256" key="1">
    <source>
        <dbReference type="ARBA" id="ARBA00004141"/>
    </source>
</evidence>
<dbReference type="InterPro" id="IPR023494">
    <property type="entry name" value="Cyt_c_bgen_Ccs1/CcsB/ResB"/>
</dbReference>
<sequence>MHAFWRGSYELLSSMRFAIALLTVICIASVVGTVMRQHEPLVNYVNAFGPFWAELFLTLQLNAVYSAWWFVLILAFLVISTSLCIARNTPKYLAEMRRYKENIRIGSFRAMPFRAEARLAGAPGDLARQLGQALVQGGWKVRLQERGGRAQESGWMVAAKAGSANKIGYIATHGAIVMICLGGLVDGDLWLRMQTWLGNKEPYHGTGMLADVPAKHRLGMDNPSYRGNVMVGEGTRSGTALLNVSNGILLQELPFVIELKKFDVEYYSTGMPRLFASDVIIYDRATGAASEHRIEVNHPLRVHGVDIFQSSFDDGGSRVRLRPVGLTRPLQAEPVDGVIGEQAEVGTAQGLPEQTLEFAELRVLNVENLSEAARGAPGQGVDVRKVDLRSSIDARLGAGNKSTRTQDLRNVGPSITYRLRDASGQAIEFHNYMLPMDLGDGVPVFLLGVRESLVEAFSYLRVPQDQEGGMQSFLGMLQALHNPQQRVRAVDRYVNQAVDDDRPDLQEQLRLSAQRTLDLFAGASASASGAQPAGSEAGLIAVSRFMEQNVPAGELERASEVLLRILNGVLFELLQTSRADADLPALDPADPATQEFMRVAVFSLSDAFFYPEPVVFTLQDFDQVQASVFQVTKAPGRYIVYLGCLFLMVGVFVMLYVRERRLWIWLQAAAGATDGEASQASMAMSSNRKTLESQREFDQLRERLLPDPTPKA</sequence>
<dbReference type="InterPro" id="IPR007816">
    <property type="entry name" value="ResB-like_domain"/>
</dbReference>
<feature type="transmembrane region" description="Helical" evidence="6">
    <location>
        <begin position="167"/>
        <end position="185"/>
    </location>
</feature>
<feature type="transmembrane region" description="Helical" evidence="6">
    <location>
        <begin position="15"/>
        <end position="34"/>
    </location>
</feature>
<proteinExistence type="predicted"/>
<protein>
    <submittedName>
        <fullName evidence="8">Cytochrome c biogenesis protein ResB</fullName>
    </submittedName>
</protein>
<keyword evidence="3" id="KW-0201">Cytochrome c-type biogenesis</keyword>
<evidence type="ECO:0000256" key="3">
    <source>
        <dbReference type="ARBA" id="ARBA00022748"/>
    </source>
</evidence>
<dbReference type="PANTHER" id="PTHR31566:SF0">
    <property type="entry name" value="CYTOCHROME C BIOGENESIS PROTEIN CCS1, CHLOROPLASTIC"/>
    <property type="match status" value="1"/>
</dbReference>
<feature type="transmembrane region" description="Helical" evidence="6">
    <location>
        <begin position="67"/>
        <end position="86"/>
    </location>
</feature>
<dbReference type="AlphaFoldDB" id="A0A3M6QPL2"/>
<evidence type="ECO:0000256" key="6">
    <source>
        <dbReference type="SAM" id="Phobius"/>
    </source>
</evidence>
<accession>A0A3M6QPL2</accession>